<dbReference type="CDD" id="cd03044">
    <property type="entry name" value="GST_N_EF1Bgamma"/>
    <property type="match status" value="1"/>
</dbReference>
<dbReference type="Proteomes" id="UP000006757">
    <property type="component" value="Unassembled WGS sequence"/>
</dbReference>
<dbReference type="InterPro" id="IPR040079">
    <property type="entry name" value="Glutathione_S-Trfase"/>
</dbReference>
<dbReference type="InterPro" id="IPR050802">
    <property type="entry name" value="EF-GSTs"/>
</dbReference>
<dbReference type="GO" id="GO:0005737">
    <property type="term" value="C:cytoplasm"/>
    <property type="evidence" value="ECO:0007669"/>
    <property type="project" value="TreeGrafter"/>
</dbReference>
<dbReference type="InterPro" id="IPR004046">
    <property type="entry name" value="GST_C"/>
</dbReference>
<evidence type="ECO:0000256" key="1">
    <source>
        <dbReference type="ARBA" id="ARBA00022768"/>
    </source>
</evidence>
<feature type="domain" description="GST C-terminal" evidence="7">
    <location>
        <begin position="89"/>
        <end position="212"/>
    </location>
</feature>
<dbReference type="PROSITE" id="PS50040">
    <property type="entry name" value="EF1G_C"/>
    <property type="match status" value="1"/>
</dbReference>
<dbReference type="PANTHER" id="PTHR43986">
    <property type="entry name" value="ELONGATION FACTOR 1-GAMMA"/>
    <property type="match status" value="1"/>
</dbReference>
<comment type="caution">
    <text evidence="8">The sequence shown here is derived from an EMBL/GenBank/DDBJ whole genome shotgun (WGS) entry which is preliminary data.</text>
</comment>
<dbReference type="InterPro" id="IPR001662">
    <property type="entry name" value="EF1B_G_C"/>
</dbReference>
<dbReference type="FunFam" id="3.30.70.1010:FF:000001">
    <property type="entry name" value="Elongation factor 1-gamma 1"/>
    <property type="match status" value="1"/>
</dbReference>
<feature type="region of interest" description="Disordered" evidence="4">
    <location>
        <begin position="221"/>
        <end position="275"/>
    </location>
</feature>
<gene>
    <name evidence="8" type="ORF">A1Q2_04424</name>
</gene>
<keyword evidence="2 3" id="KW-0648">Protein biosynthesis</keyword>
<dbReference type="Gene3D" id="1.20.1050.10">
    <property type="match status" value="1"/>
</dbReference>
<keyword evidence="9" id="KW-1185">Reference proteome</keyword>
<dbReference type="CDD" id="cd03181">
    <property type="entry name" value="GST_C_EF1Bgamma_like"/>
    <property type="match status" value="1"/>
</dbReference>
<dbReference type="Gene3D" id="3.30.70.1010">
    <property type="entry name" value="Translation elongation factor EF1B, gamma chain, conserved domain"/>
    <property type="match status" value="1"/>
</dbReference>
<dbReference type="Pfam" id="PF00043">
    <property type="entry name" value="GST_C"/>
    <property type="match status" value="1"/>
</dbReference>
<dbReference type="PANTHER" id="PTHR43986:SF1">
    <property type="entry name" value="ELONGATION FACTOR 1-GAMMA"/>
    <property type="match status" value="1"/>
</dbReference>
<dbReference type="GO" id="GO:0005634">
    <property type="term" value="C:nucleus"/>
    <property type="evidence" value="ECO:0007669"/>
    <property type="project" value="TreeGrafter"/>
</dbReference>
<dbReference type="eggNOG" id="KOG1627">
    <property type="taxonomic scope" value="Eukaryota"/>
</dbReference>
<protein>
    <recommendedName>
        <fullName evidence="10">Elongation factor 1-gamma</fullName>
    </recommendedName>
</protein>
<evidence type="ECO:0000259" key="7">
    <source>
        <dbReference type="PROSITE" id="PS50405"/>
    </source>
</evidence>
<proteinExistence type="predicted"/>
<evidence type="ECO:0000313" key="8">
    <source>
        <dbReference type="EMBL" id="EKD01267.1"/>
    </source>
</evidence>
<organism evidence="8 9">
    <name type="scientific">Trichosporon asahii var. asahii (strain CBS 8904)</name>
    <name type="common">Yeast</name>
    <dbReference type="NCBI Taxonomy" id="1220162"/>
    <lineage>
        <taxon>Eukaryota</taxon>
        <taxon>Fungi</taxon>
        <taxon>Dikarya</taxon>
        <taxon>Basidiomycota</taxon>
        <taxon>Agaricomycotina</taxon>
        <taxon>Tremellomycetes</taxon>
        <taxon>Trichosporonales</taxon>
        <taxon>Trichosporonaceae</taxon>
        <taxon>Trichosporon</taxon>
    </lineage>
</organism>
<dbReference type="SFLD" id="SFLDS00019">
    <property type="entry name" value="Glutathione_Transferase_(cytos"/>
    <property type="match status" value="1"/>
</dbReference>
<reference evidence="8 9" key="1">
    <citation type="journal article" date="2012" name="Eukaryot. Cell">
        <title>Genome sequence of the Trichosporon asahii environmental strain CBS 8904.</title>
        <authorList>
            <person name="Yang R.Y."/>
            <person name="Li H.T."/>
            <person name="Zhu H."/>
            <person name="Zhou G.P."/>
            <person name="Wang M."/>
            <person name="Wang L."/>
        </authorList>
    </citation>
    <scope>NUCLEOTIDE SEQUENCE [LARGE SCALE GENOMIC DNA]</scope>
    <source>
        <strain evidence="8 9">CBS 8904</strain>
    </source>
</reference>
<dbReference type="OrthoDB" id="249703at2759"/>
<evidence type="ECO:0000259" key="6">
    <source>
        <dbReference type="PROSITE" id="PS50404"/>
    </source>
</evidence>
<evidence type="ECO:0000256" key="3">
    <source>
        <dbReference type="PROSITE-ProRule" id="PRU00519"/>
    </source>
</evidence>
<evidence type="ECO:0000259" key="5">
    <source>
        <dbReference type="PROSITE" id="PS50040"/>
    </source>
</evidence>
<accession>K1VP81</accession>
<sequence length="426" mass="47621">MAPVGKLYGAAGNPRFRRTYATAKAAGVEVEVVPCVMDGSWKTEEFLKKFPLGYLPAFEGKDGFKLQESGAIADYLGGLNPESGIVPTDAEKLADVRQWQYFADQELFVKSAPAFYMLIGRIPYSKPAFDAIITAVTQRLEVLNAELLRKTFIVGERLTIADIFLASALLFIFSTTIDATIRAKVPNVIRYFNTIINHPKIADVFAEPAVELLQEPAVFKGQSKKKEEKKEKAPKAEKPKAEKAPKAKKEAEEDLAPPPDVPAEPKAKNPLDSLPKSNFNLEEFKRQYSNLDTRGAGGSLEWFYDNFDKEGFSVWRIDFLYNEDLTMTFMSANQIGGLFARWEASRKYLFGSVGVLGKTNDSIITGVLVLRGQDADPVVSVAPDWESYKFTRMDLDKPEDKEFFEGAMAWDLKVGDKEWADGKNFK</sequence>
<dbReference type="SMART" id="SM01183">
    <property type="entry name" value="EF1G"/>
    <property type="match status" value="1"/>
</dbReference>
<dbReference type="STRING" id="1220162.K1VP81"/>
<dbReference type="FunFam" id="3.40.30.10:FF:000142">
    <property type="entry name" value="Elongation factor 1 gamma"/>
    <property type="match status" value="1"/>
</dbReference>
<evidence type="ECO:0000313" key="9">
    <source>
        <dbReference type="Proteomes" id="UP000006757"/>
    </source>
</evidence>
<evidence type="ECO:0000256" key="2">
    <source>
        <dbReference type="ARBA" id="ARBA00022917"/>
    </source>
</evidence>
<keyword evidence="1 3" id="KW-0251">Elongation factor</keyword>
<dbReference type="InParanoid" id="K1VP81"/>
<name>K1VP81_TRIAC</name>
<dbReference type="HOGENOM" id="CLU_011226_3_0_1"/>
<dbReference type="SUPFAM" id="SSF47616">
    <property type="entry name" value="GST C-terminal domain-like"/>
    <property type="match status" value="1"/>
</dbReference>
<dbReference type="InterPro" id="IPR036282">
    <property type="entry name" value="Glutathione-S-Trfase_C_sf"/>
</dbReference>
<dbReference type="Pfam" id="PF00647">
    <property type="entry name" value="EF1G"/>
    <property type="match status" value="1"/>
</dbReference>
<feature type="compositionally biased region" description="Basic and acidic residues" evidence="4">
    <location>
        <begin position="224"/>
        <end position="251"/>
    </location>
</feature>
<dbReference type="InterPro" id="IPR004045">
    <property type="entry name" value="Glutathione_S-Trfase_N"/>
</dbReference>
<dbReference type="SFLD" id="SFLDG00358">
    <property type="entry name" value="Main_(cytGST)"/>
    <property type="match status" value="1"/>
</dbReference>
<feature type="domain" description="GST N-terminal" evidence="6">
    <location>
        <begin position="3"/>
        <end position="84"/>
    </location>
</feature>
<dbReference type="FunCoup" id="K1VP81">
    <property type="interactions" value="514"/>
</dbReference>
<dbReference type="eggNOG" id="KOG0867">
    <property type="taxonomic scope" value="Eukaryota"/>
</dbReference>
<dbReference type="GO" id="GO:0003746">
    <property type="term" value="F:translation elongation factor activity"/>
    <property type="evidence" value="ECO:0007669"/>
    <property type="project" value="UniProtKB-UniRule"/>
</dbReference>
<dbReference type="InterPro" id="IPR036249">
    <property type="entry name" value="Thioredoxin-like_sf"/>
</dbReference>
<dbReference type="PROSITE" id="PS50404">
    <property type="entry name" value="GST_NTER"/>
    <property type="match status" value="1"/>
</dbReference>
<dbReference type="Gene3D" id="3.40.30.10">
    <property type="entry name" value="Glutaredoxin"/>
    <property type="match status" value="1"/>
</dbReference>
<dbReference type="InterPro" id="IPR010987">
    <property type="entry name" value="Glutathione-S-Trfase_C-like"/>
</dbReference>
<evidence type="ECO:0000256" key="4">
    <source>
        <dbReference type="SAM" id="MobiDB-lite"/>
    </source>
</evidence>
<dbReference type="Pfam" id="PF02798">
    <property type="entry name" value="GST_N"/>
    <property type="match status" value="1"/>
</dbReference>
<dbReference type="OMA" id="TQYFSWT"/>
<dbReference type="InterPro" id="IPR036433">
    <property type="entry name" value="EF1B_G_C_sf"/>
</dbReference>
<evidence type="ECO:0008006" key="10">
    <source>
        <dbReference type="Google" id="ProtNLM"/>
    </source>
</evidence>
<dbReference type="PROSITE" id="PS50405">
    <property type="entry name" value="GST_CTER"/>
    <property type="match status" value="1"/>
</dbReference>
<dbReference type="FunFam" id="1.20.1050.10:FF:000006">
    <property type="entry name" value="Elongation factor 1 gamma"/>
    <property type="match status" value="1"/>
</dbReference>
<dbReference type="EMBL" id="AMBO01000322">
    <property type="protein sequence ID" value="EKD01267.1"/>
    <property type="molecule type" value="Genomic_DNA"/>
</dbReference>
<dbReference type="SUPFAM" id="SSF89942">
    <property type="entry name" value="eEF1-gamma domain"/>
    <property type="match status" value="1"/>
</dbReference>
<dbReference type="SUPFAM" id="SSF52833">
    <property type="entry name" value="Thioredoxin-like"/>
    <property type="match status" value="1"/>
</dbReference>
<feature type="domain" description="EF-1-gamma C-terminal" evidence="5">
    <location>
        <begin position="267"/>
        <end position="426"/>
    </location>
</feature>
<dbReference type="AlphaFoldDB" id="K1VP81"/>